<reference evidence="2" key="1">
    <citation type="submission" date="2013-02" db="EMBL/GenBank/DDBJ databases">
        <authorList>
            <person name="Hughes D."/>
        </authorList>
    </citation>
    <scope>NUCLEOTIDE SEQUENCE</scope>
    <source>
        <strain>Durham</strain>
        <strain evidence="2">NC isolate 2 -- Noor lab</strain>
    </source>
</reference>
<reference evidence="1" key="2">
    <citation type="submission" date="2015-06" db="UniProtKB">
        <authorList>
            <consortium name="EnsemblMetazoa"/>
        </authorList>
    </citation>
    <scope>IDENTIFICATION</scope>
</reference>
<accession>T1GV16</accession>
<dbReference type="AlphaFoldDB" id="T1GV16"/>
<dbReference type="Proteomes" id="UP000015102">
    <property type="component" value="Unassembled WGS sequence"/>
</dbReference>
<proteinExistence type="predicted"/>
<sequence length="61" mass="6800">MSSLTSNFSKMIEATSLVMFSEPSLHASVSDNFLLRGGGSSKVERTKWKETAENWEYPIGE</sequence>
<name>T1GV16_MEGSC</name>
<keyword evidence="2" id="KW-1185">Reference proteome</keyword>
<dbReference type="EMBL" id="CAQQ02091688">
    <property type="status" value="NOT_ANNOTATED_CDS"/>
    <property type="molecule type" value="Genomic_DNA"/>
</dbReference>
<evidence type="ECO:0000313" key="1">
    <source>
        <dbReference type="EnsemblMetazoa" id="MESCA007594-PA"/>
    </source>
</evidence>
<evidence type="ECO:0000313" key="2">
    <source>
        <dbReference type="Proteomes" id="UP000015102"/>
    </source>
</evidence>
<dbReference type="EnsemblMetazoa" id="MESCA007594-RA">
    <property type="protein sequence ID" value="MESCA007594-PA"/>
    <property type="gene ID" value="MESCA007594"/>
</dbReference>
<dbReference type="HOGENOM" id="CLU_2925243_0_0_1"/>
<protein>
    <submittedName>
        <fullName evidence="1">Uncharacterized protein</fullName>
    </submittedName>
</protein>
<organism evidence="1 2">
    <name type="scientific">Megaselia scalaris</name>
    <name type="common">Humpbacked fly</name>
    <name type="synonym">Phora scalaris</name>
    <dbReference type="NCBI Taxonomy" id="36166"/>
    <lineage>
        <taxon>Eukaryota</taxon>
        <taxon>Metazoa</taxon>
        <taxon>Ecdysozoa</taxon>
        <taxon>Arthropoda</taxon>
        <taxon>Hexapoda</taxon>
        <taxon>Insecta</taxon>
        <taxon>Pterygota</taxon>
        <taxon>Neoptera</taxon>
        <taxon>Endopterygota</taxon>
        <taxon>Diptera</taxon>
        <taxon>Brachycera</taxon>
        <taxon>Muscomorpha</taxon>
        <taxon>Platypezoidea</taxon>
        <taxon>Phoridae</taxon>
        <taxon>Megaseliini</taxon>
        <taxon>Megaselia</taxon>
    </lineage>
</organism>